<feature type="transmembrane region" description="Helical" evidence="1">
    <location>
        <begin position="50"/>
        <end position="67"/>
    </location>
</feature>
<keyword evidence="1" id="KW-1133">Transmembrane helix</keyword>
<evidence type="ECO:0000256" key="1">
    <source>
        <dbReference type="SAM" id="Phobius"/>
    </source>
</evidence>
<evidence type="ECO:0000313" key="2">
    <source>
        <dbReference type="EMBL" id="MBC8547791.1"/>
    </source>
</evidence>
<organism evidence="2 3">
    <name type="scientific">Ligaoa zhengdingensis</name>
    <dbReference type="NCBI Taxonomy" id="2763658"/>
    <lineage>
        <taxon>Bacteria</taxon>
        <taxon>Bacillati</taxon>
        <taxon>Bacillota</taxon>
        <taxon>Clostridia</taxon>
        <taxon>Eubacteriales</taxon>
        <taxon>Oscillospiraceae</taxon>
        <taxon>Ligaoa</taxon>
    </lineage>
</organism>
<feature type="transmembrane region" description="Helical" evidence="1">
    <location>
        <begin position="21"/>
        <end position="44"/>
    </location>
</feature>
<keyword evidence="1" id="KW-0812">Transmembrane</keyword>
<accession>A0A926I5Y9</accession>
<keyword evidence="1" id="KW-0472">Membrane</keyword>
<dbReference type="EMBL" id="JACRST010000039">
    <property type="protein sequence ID" value="MBC8547791.1"/>
    <property type="molecule type" value="Genomic_DNA"/>
</dbReference>
<feature type="transmembrane region" description="Helical" evidence="1">
    <location>
        <begin position="72"/>
        <end position="89"/>
    </location>
</feature>
<dbReference type="RefSeq" id="WP_009901654.1">
    <property type="nucleotide sequence ID" value="NZ_JACRST010000039.1"/>
</dbReference>
<keyword evidence="3" id="KW-1185">Reference proteome</keyword>
<sequence>MKKSRSLFEAFRALKNLVQVLFKKMPVLFLVLIYLVDLGIRSYLSEGFSTTYLLGLLILLISIGIYVSTKSFSETTLSFVLGVLTIYSIDWEKANITLFVILYLAYIVIVFYVSVIRLAAKQEVILSQAACKLDIKDHDRIYKHLKAISHTTTKYNQLSILDKSEVIRYLAFRQVITGEYEEAINVIELIKSVCQTDIISCCEIYYGFYAYCYNKQPRTPNISSEIEKMFDKVTTLTMSYTEFFNVFASTKRILVEGKLTFEKYLLEIRELSLKGYSSEDIIDLMKTKYL</sequence>
<feature type="transmembrane region" description="Helical" evidence="1">
    <location>
        <begin position="95"/>
        <end position="115"/>
    </location>
</feature>
<name>A0A926I5Y9_9FIRM</name>
<dbReference type="Proteomes" id="UP000653127">
    <property type="component" value="Unassembled WGS sequence"/>
</dbReference>
<gene>
    <name evidence="2" type="ORF">H8711_12790</name>
</gene>
<reference evidence="2" key="1">
    <citation type="submission" date="2020-08" db="EMBL/GenBank/DDBJ databases">
        <title>Genome public.</title>
        <authorList>
            <person name="Liu C."/>
            <person name="Sun Q."/>
        </authorList>
    </citation>
    <scope>NUCLEOTIDE SEQUENCE</scope>
    <source>
        <strain evidence="2">NSJ-31</strain>
    </source>
</reference>
<dbReference type="AlphaFoldDB" id="A0A926I5Y9"/>
<comment type="caution">
    <text evidence="2">The sequence shown here is derived from an EMBL/GenBank/DDBJ whole genome shotgun (WGS) entry which is preliminary data.</text>
</comment>
<proteinExistence type="predicted"/>
<protein>
    <submittedName>
        <fullName evidence="2">Uncharacterized protein</fullName>
    </submittedName>
</protein>
<evidence type="ECO:0000313" key="3">
    <source>
        <dbReference type="Proteomes" id="UP000653127"/>
    </source>
</evidence>